<dbReference type="PANTHER" id="PTHR10666">
    <property type="entry name" value="UBIQUITIN"/>
    <property type="match status" value="1"/>
</dbReference>
<dbReference type="InterPro" id="IPR019956">
    <property type="entry name" value="Ubiquitin_dom"/>
</dbReference>
<dbReference type="Gene3D" id="3.10.20.90">
    <property type="entry name" value="Phosphatidylinositol 3-kinase Catalytic Subunit, Chain A, domain 1"/>
    <property type="match status" value="1"/>
</dbReference>
<name>A0A6A6EXR9_9PEZI</name>
<dbReference type="AlphaFoldDB" id="A0A6A6EXR9"/>
<evidence type="ECO:0000313" key="3">
    <source>
        <dbReference type="Proteomes" id="UP000800200"/>
    </source>
</evidence>
<dbReference type="PROSITE" id="PS50053">
    <property type="entry name" value="UBIQUITIN_2"/>
    <property type="match status" value="1"/>
</dbReference>
<dbReference type="Pfam" id="PF00240">
    <property type="entry name" value="ubiquitin"/>
    <property type="match status" value="1"/>
</dbReference>
<dbReference type="PRINTS" id="PR00348">
    <property type="entry name" value="UBIQUITIN"/>
</dbReference>
<organism evidence="2 3">
    <name type="scientific">Zopfia rhizophila CBS 207.26</name>
    <dbReference type="NCBI Taxonomy" id="1314779"/>
    <lineage>
        <taxon>Eukaryota</taxon>
        <taxon>Fungi</taxon>
        <taxon>Dikarya</taxon>
        <taxon>Ascomycota</taxon>
        <taxon>Pezizomycotina</taxon>
        <taxon>Dothideomycetes</taxon>
        <taxon>Dothideomycetes incertae sedis</taxon>
        <taxon>Zopfiaceae</taxon>
        <taxon>Zopfia</taxon>
    </lineage>
</organism>
<dbReference type="OrthoDB" id="428577at2759"/>
<protein>
    <recommendedName>
        <fullName evidence="1">Ubiquitin-like domain-containing protein</fullName>
    </recommendedName>
</protein>
<gene>
    <name evidence="2" type="ORF">K469DRAFT_543570</name>
</gene>
<sequence length="412" mass="46691">MPSPWNPSHSISNNMIYLDDVEISFHRTIRVPDRETVSALPPSLGTFPLYEVKNFLGKLPYEMSAKGGLFMPLYQREAIWIEFRSKQPYAIKIYVGGVNAISGEPMIETAATRLRRQNLMRQNKSVQDYIVIPEQRWLDGIATRSGQVRQFVAMPLGSRYSVEMQMTGQEVTGGLQFEITPSERELVRLNITLTGKDIEIVCESTCMVEEVMRKVSEKEGIPIVMQRFIWAGKQLLPDFTLAEYGIHRESVIHLVLRLRGGGTSNIQPPVSGQPEMGIAAGGVIKQSIVRDPGRLWRKSETKTFNIQILNSIHFRHVTGKEPPKTPIDARTYAQLGYPFYSIYEEPSDIAGDFLDVKSIGQIDGFWEPNIHPKAIRNLHAQVGFWNPESLVAEFRDMDALETEIRQHGATLF</sequence>
<dbReference type="InterPro" id="IPR050158">
    <property type="entry name" value="Ubiquitin_ubiquitin-like"/>
</dbReference>
<keyword evidence="3" id="KW-1185">Reference proteome</keyword>
<evidence type="ECO:0000259" key="1">
    <source>
        <dbReference type="PROSITE" id="PS50053"/>
    </source>
</evidence>
<reference evidence="2" key="1">
    <citation type="journal article" date="2020" name="Stud. Mycol.">
        <title>101 Dothideomycetes genomes: a test case for predicting lifestyles and emergence of pathogens.</title>
        <authorList>
            <person name="Haridas S."/>
            <person name="Albert R."/>
            <person name="Binder M."/>
            <person name="Bloem J."/>
            <person name="Labutti K."/>
            <person name="Salamov A."/>
            <person name="Andreopoulos B."/>
            <person name="Baker S."/>
            <person name="Barry K."/>
            <person name="Bills G."/>
            <person name="Bluhm B."/>
            <person name="Cannon C."/>
            <person name="Castanera R."/>
            <person name="Culley D."/>
            <person name="Daum C."/>
            <person name="Ezra D."/>
            <person name="Gonzalez J."/>
            <person name="Henrissat B."/>
            <person name="Kuo A."/>
            <person name="Liang C."/>
            <person name="Lipzen A."/>
            <person name="Lutzoni F."/>
            <person name="Magnuson J."/>
            <person name="Mondo S."/>
            <person name="Nolan M."/>
            <person name="Ohm R."/>
            <person name="Pangilinan J."/>
            <person name="Park H.-J."/>
            <person name="Ramirez L."/>
            <person name="Alfaro M."/>
            <person name="Sun H."/>
            <person name="Tritt A."/>
            <person name="Yoshinaga Y."/>
            <person name="Zwiers L.-H."/>
            <person name="Turgeon B."/>
            <person name="Goodwin S."/>
            <person name="Spatafora J."/>
            <person name="Crous P."/>
            <person name="Grigoriev I."/>
        </authorList>
    </citation>
    <scope>NUCLEOTIDE SEQUENCE</scope>
    <source>
        <strain evidence="2">CBS 207.26</strain>
    </source>
</reference>
<dbReference type="EMBL" id="ML994610">
    <property type="protein sequence ID" value="KAF2195599.1"/>
    <property type="molecule type" value="Genomic_DNA"/>
</dbReference>
<proteinExistence type="predicted"/>
<evidence type="ECO:0000313" key="2">
    <source>
        <dbReference type="EMBL" id="KAF2195599.1"/>
    </source>
</evidence>
<dbReference type="SUPFAM" id="SSF54236">
    <property type="entry name" value="Ubiquitin-like"/>
    <property type="match status" value="1"/>
</dbReference>
<accession>A0A6A6EXR9</accession>
<dbReference type="SMART" id="SM00213">
    <property type="entry name" value="UBQ"/>
    <property type="match status" value="1"/>
</dbReference>
<dbReference type="Proteomes" id="UP000800200">
    <property type="component" value="Unassembled WGS sequence"/>
</dbReference>
<feature type="domain" description="Ubiquitin-like" evidence="1">
    <location>
        <begin position="187"/>
        <end position="261"/>
    </location>
</feature>
<dbReference type="InterPro" id="IPR000626">
    <property type="entry name" value="Ubiquitin-like_dom"/>
</dbReference>
<dbReference type="InterPro" id="IPR029071">
    <property type="entry name" value="Ubiquitin-like_domsf"/>
</dbReference>